<evidence type="ECO:0000256" key="10">
    <source>
        <dbReference type="PIRSR" id="PIRSR600823-1"/>
    </source>
</evidence>
<evidence type="ECO:0000256" key="8">
    <source>
        <dbReference type="ARBA" id="ARBA00023002"/>
    </source>
</evidence>
<keyword evidence="9" id="KW-0408">Iron</keyword>
<dbReference type="OMA" id="VEMFAGP"/>
<keyword evidence="16" id="KW-0732">Signal</keyword>
<dbReference type="SUPFAM" id="SSF48113">
    <property type="entry name" value="Heme-dependent peroxidases"/>
    <property type="match status" value="1"/>
</dbReference>
<name>K7M9Q5_SOYBN</name>
<dbReference type="AlphaFoldDB" id="K7M9Q5"/>
<dbReference type="GO" id="GO:0006979">
    <property type="term" value="P:response to oxidative stress"/>
    <property type="evidence" value="ECO:0007669"/>
    <property type="project" value="InterPro"/>
</dbReference>
<dbReference type="HOGENOM" id="CLU_010543_0_3_1"/>
<feature type="binding site" evidence="12">
    <location>
        <position position="68"/>
    </location>
    <ligand>
        <name>Ca(2+)</name>
        <dbReference type="ChEBI" id="CHEBI:29108"/>
        <label>1</label>
    </ligand>
</feature>
<feature type="binding site" evidence="12">
    <location>
        <position position="212"/>
    </location>
    <ligand>
        <name>Ca(2+)</name>
        <dbReference type="ChEBI" id="CHEBI:29108"/>
        <label>2</label>
    </ligand>
</feature>
<sequence length="264" mass="29003">MEGGLWNKELLLKFVVLAVAVVNTLQRNGERHVCRVLFEHMSTCCVHWSDPTLAGPILRMHFHFCDASVLIAGDGGTERTAGPNLNLRGYEVIDDAKAKLEAVCPGVVSCADILTFAAPDSVVLIIFLTLPTGRRDGMVSIGTEALSLPGRNDNVATQKDKFLKKGLNTEDLVILADTRTFQLNSIFNPKGTDPSFLPFLRQNQPTKRVALDTGSQFKFDTSYFKYLATAPFKVQFGKSMIKMSNIGVKTGSLGEIRNKCYAIN</sequence>
<dbReference type="InterPro" id="IPR002016">
    <property type="entry name" value="Haem_peroxidase"/>
</dbReference>
<evidence type="ECO:0000256" key="2">
    <source>
        <dbReference type="ARBA" id="ARBA00001970"/>
    </source>
</evidence>
<keyword evidence="20" id="KW-1185">Reference proteome</keyword>
<dbReference type="PRINTS" id="PR00461">
    <property type="entry name" value="PLPEROXIDASE"/>
</dbReference>
<dbReference type="GO" id="GO:0004601">
    <property type="term" value="F:peroxidase activity"/>
    <property type="evidence" value="ECO:0000318"/>
    <property type="project" value="GO_Central"/>
</dbReference>
<dbReference type="GO" id="GO:0009505">
    <property type="term" value="C:plant-type cell wall"/>
    <property type="evidence" value="ECO:0000318"/>
    <property type="project" value="GO_Central"/>
</dbReference>
<keyword evidence="7 12" id="KW-0479">Metal-binding</keyword>
<reference evidence="19" key="2">
    <citation type="submission" date="2018-02" db="UniProtKB">
        <authorList>
            <consortium name="EnsemblPlants"/>
        </authorList>
    </citation>
    <scope>IDENTIFICATION</scope>
    <source>
        <strain evidence="19">Williams 82</strain>
    </source>
</reference>
<dbReference type="eggNOG" id="ENOG502QQ2G">
    <property type="taxonomic scope" value="Eukaryota"/>
</dbReference>
<evidence type="ECO:0000256" key="3">
    <source>
        <dbReference type="ARBA" id="ARBA00002322"/>
    </source>
</evidence>
<feature type="domain" description="Plant heme peroxidase family profile" evidence="17">
    <location>
        <begin position="49"/>
        <end position="264"/>
    </location>
</feature>
<feature type="binding site" evidence="11">
    <location>
        <position position="149"/>
    </location>
    <ligand>
        <name>substrate</name>
    </ligand>
</feature>
<feature type="binding site" evidence="12">
    <location>
        <position position="66"/>
    </location>
    <ligand>
        <name>Ca(2+)</name>
        <dbReference type="ChEBI" id="CHEBI:29108"/>
        <label>1</label>
    </ligand>
</feature>
<dbReference type="GO" id="GO:0046872">
    <property type="term" value="F:metal ion binding"/>
    <property type="evidence" value="ECO:0007669"/>
    <property type="project" value="UniProtKB-KW"/>
</dbReference>
<evidence type="ECO:0000313" key="19">
    <source>
        <dbReference type="EnsemblPlants" id="KRH10520"/>
    </source>
</evidence>
<dbReference type="SMR" id="K7M9Q5"/>
<feature type="disulfide bond" evidence="14">
    <location>
        <begin position="110"/>
        <end position="260"/>
    </location>
</feature>
<comment type="cofactor">
    <cofactor evidence="2">
        <name>heme b</name>
        <dbReference type="ChEBI" id="CHEBI:60344"/>
    </cofactor>
</comment>
<dbReference type="InterPro" id="IPR019794">
    <property type="entry name" value="Peroxidases_AS"/>
</dbReference>
<comment type="cofactor">
    <cofactor evidence="12">
        <name>Ca(2+)</name>
        <dbReference type="ChEBI" id="CHEBI:29108"/>
    </cofactor>
    <text evidence="12">Binds 2 calcium ions per subunit.</text>
</comment>
<gene>
    <name evidence="18" type="ORF">GLYMA_15G052800</name>
</gene>
<accession>K7M9Q5</accession>
<dbReference type="InParanoid" id="K7M9Q5"/>
<dbReference type="PROSITE" id="PS50873">
    <property type="entry name" value="PEROXIDASE_4"/>
    <property type="match status" value="1"/>
</dbReference>
<evidence type="ECO:0000256" key="1">
    <source>
        <dbReference type="ARBA" id="ARBA00000189"/>
    </source>
</evidence>
<feature type="signal peptide" evidence="16">
    <location>
        <begin position="1"/>
        <end position="26"/>
    </location>
</feature>
<dbReference type="PANTHER" id="PTHR31235">
    <property type="entry name" value="PEROXIDASE 25-RELATED"/>
    <property type="match status" value="1"/>
</dbReference>
<comment type="catalytic activity">
    <reaction evidence="1">
        <text>2 a phenolic donor + H2O2 = 2 a phenolic radical donor + 2 H2O</text>
        <dbReference type="Rhea" id="RHEA:56136"/>
        <dbReference type="ChEBI" id="CHEBI:15377"/>
        <dbReference type="ChEBI" id="CHEBI:16240"/>
        <dbReference type="ChEBI" id="CHEBI:139520"/>
        <dbReference type="ChEBI" id="CHEBI:139521"/>
        <dbReference type="EC" id="1.11.1.7"/>
    </reaction>
</comment>
<dbReference type="PaxDb" id="3847-GLYMA15G05831.1"/>
<feature type="chain" id="PRO_5014581666" description="peroxidase" evidence="16">
    <location>
        <begin position="27"/>
        <end position="264"/>
    </location>
</feature>
<feature type="binding site" evidence="12">
    <location>
        <position position="220"/>
    </location>
    <ligand>
        <name>Ca(2+)</name>
        <dbReference type="ChEBI" id="CHEBI:29108"/>
        <label>2</label>
    </ligand>
</feature>
<dbReference type="EMBL" id="CM000848">
    <property type="protein sequence ID" value="KRH10520.1"/>
    <property type="molecule type" value="Genomic_DNA"/>
</dbReference>
<keyword evidence="8" id="KW-0560">Oxidoreductase</keyword>
<keyword evidence="12" id="KW-0106">Calcium</keyword>
<evidence type="ECO:0000256" key="9">
    <source>
        <dbReference type="ARBA" id="ARBA00023004"/>
    </source>
</evidence>
<evidence type="ECO:0000256" key="5">
    <source>
        <dbReference type="ARBA" id="ARBA00022559"/>
    </source>
</evidence>
<dbReference type="GO" id="GO:0006950">
    <property type="term" value="P:response to stress"/>
    <property type="evidence" value="ECO:0000318"/>
    <property type="project" value="GO_Central"/>
</dbReference>
<dbReference type="Proteomes" id="UP000008827">
    <property type="component" value="Chromosome 15"/>
</dbReference>
<dbReference type="InterPro" id="IPR000823">
    <property type="entry name" value="Peroxidase_pln"/>
</dbReference>
<reference evidence="18 19" key="1">
    <citation type="journal article" date="2010" name="Nature">
        <title>Genome sequence of the palaeopolyploid soybean.</title>
        <authorList>
            <person name="Schmutz J."/>
            <person name="Cannon S.B."/>
            <person name="Schlueter J."/>
            <person name="Ma J."/>
            <person name="Mitros T."/>
            <person name="Nelson W."/>
            <person name="Hyten D.L."/>
            <person name="Song Q."/>
            <person name="Thelen J.J."/>
            <person name="Cheng J."/>
            <person name="Xu D."/>
            <person name="Hellsten U."/>
            <person name="May G.D."/>
            <person name="Yu Y."/>
            <person name="Sakurai T."/>
            <person name="Umezawa T."/>
            <person name="Bhattacharyya M.K."/>
            <person name="Sandhu D."/>
            <person name="Valliyodan B."/>
            <person name="Lindquist E."/>
            <person name="Peto M."/>
            <person name="Grant D."/>
            <person name="Shu S."/>
            <person name="Goodstein D."/>
            <person name="Barry K."/>
            <person name="Futrell-Griggs M."/>
            <person name="Abernathy B."/>
            <person name="Du J."/>
            <person name="Tian Z."/>
            <person name="Zhu L."/>
            <person name="Gill N."/>
            <person name="Joshi T."/>
            <person name="Libault M."/>
            <person name="Sethuraman A."/>
            <person name="Zhang X.-C."/>
            <person name="Shinozaki K."/>
            <person name="Nguyen H.T."/>
            <person name="Wing R.A."/>
            <person name="Cregan P."/>
            <person name="Specht J."/>
            <person name="Grimwood J."/>
            <person name="Rokhsar D."/>
            <person name="Stacey G."/>
            <person name="Shoemaker R.C."/>
            <person name="Jackson S.A."/>
        </authorList>
    </citation>
    <scope>NUCLEOTIDE SEQUENCE [LARGE SCALE GENOMIC DNA]</scope>
    <source>
        <strain evidence="19">cv. Williams 82</strain>
        <tissue evidence="18">Callus</tissue>
    </source>
</reference>
<dbReference type="Gramene" id="KRH10520">
    <property type="protein sequence ID" value="KRH10520"/>
    <property type="gene ID" value="GLYMA_15G052800"/>
</dbReference>
<evidence type="ECO:0000256" key="7">
    <source>
        <dbReference type="ARBA" id="ARBA00022723"/>
    </source>
</evidence>
<evidence type="ECO:0000256" key="13">
    <source>
        <dbReference type="PIRSR" id="PIRSR600823-4"/>
    </source>
</evidence>
<dbReference type="Gene3D" id="1.10.520.10">
    <property type="match status" value="2"/>
</dbReference>
<protein>
    <recommendedName>
        <fullName evidence="4">peroxidase</fullName>
        <ecNumber evidence="4">1.11.1.7</ecNumber>
    </recommendedName>
</protein>
<comment type="similarity">
    <text evidence="15">Belongs to the peroxidase family.</text>
</comment>
<evidence type="ECO:0000313" key="20">
    <source>
        <dbReference type="Proteomes" id="UP000008827"/>
    </source>
</evidence>
<comment type="function">
    <text evidence="3">Removal of H(2)O(2), oxidation of toxic reductants, biosynthesis and degradation of lignin, suberization, auxin catabolism, response to environmental stresses such as wounding, pathogen attack and oxidative stress. These functions might be dependent on each isozyme/isoform in each plant tissue.</text>
</comment>
<evidence type="ECO:0000256" key="4">
    <source>
        <dbReference type="ARBA" id="ARBA00012313"/>
    </source>
</evidence>
<reference evidence="18" key="3">
    <citation type="submission" date="2018-07" db="EMBL/GenBank/DDBJ databases">
        <title>WGS assembly of Glycine max.</title>
        <authorList>
            <person name="Schmutz J."/>
            <person name="Cannon S."/>
            <person name="Schlueter J."/>
            <person name="Ma J."/>
            <person name="Mitros T."/>
            <person name="Nelson W."/>
            <person name="Hyten D."/>
            <person name="Song Q."/>
            <person name="Thelen J."/>
            <person name="Cheng J."/>
            <person name="Xu D."/>
            <person name="Hellsten U."/>
            <person name="May G."/>
            <person name="Yu Y."/>
            <person name="Sakurai T."/>
            <person name="Umezawa T."/>
            <person name="Bhattacharyya M."/>
            <person name="Sandhu D."/>
            <person name="Valliyodan B."/>
            <person name="Lindquist E."/>
            <person name="Peto M."/>
            <person name="Grant D."/>
            <person name="Shu S."/>
            <person name="Goodstein D."/>
            <person name="Barry K."/>
            <person name="Futrell-Griggs M."/>
            <person name="Abernathy B."/>
            <person name="Du J."/>
            <person name="Tian Z."/>
            <person name="Zhu L."/>
            <person name="Gill N."/>
            <person name="Joshi T."/>
            <person name="Libault M."/>
            <person name="Sethuraman A."/>
            <person name="Zhang X."/>
            <person name="Shinozaki K."/>
            <person name="Nguyen H."/>
            <person name="Wing R."/>
            <person name="Cregan P."/>
            <person name="Specht J."/>
            <person name="Grimwood J."/>
            <person name="Rokhsar D."/>
            <person name="Stacey G."/>
            <person name="Shoemaker R."/>
            <person name="Jackson S."/>
        </authorList>
    </citation>
    <scope>NUCLEOTIDE SEQUENCE</scope>
    <source>
        <tissue evidence="18">Callus</tissue>
    </source>
</reference>
<evidence type="ECO:0000256" key="14">
    <source>
        <dbReference type="PIRSR" id="PIRSR600823-5"/>
    </source>
</evidence>
<feature type="binding site" evidence="12">
    <location>
        <position position="180"/>
    </location>
    <ligand>
        <name>Ca(2+)</name>
        <dbReference type="ChEBI" id="CHEBI:29108"/>
        <label>2</label>
    </ligand>
</feature>
<proteinExistence type="inferred from homology"/>
<feature type="site" description="Transition state stabilizer" evidence="13">
    <location>
        <position position="59"/>
    </location>
</feature>
<evidence type="ECO:0000313" key="18">
    <source>
        <dbReference type="EMBL" id="KRH10520.1"/>
    </source>
</evidence>
<evidence type="ECO:0000256" key="15">
    <source>
        <dbReference type="RuleBase" id="RU004241"/>
    </source>
</evidence>
<dbReference type="EC" id="1.11.1.7" evidence="4"/>
<dbReference type="GO" id="GO:0140825">
    <property type="term" value="F:lactoperoxidase activity"/>
    <property type="evidence" value="ECO:0007669"/>
    <property type="project" value="UniProtKB-EC"/>
</dbReference>
<organism evidence="19">
    <name type="scientific">Glycine max</name>
    <name type="common">Soybean</name>
    <name type="synonym">Glycine hispida</name>
    <dbReference type="NCBI Taxonomy" id="3847"/>
    <lineage>
        <taxon>Eukaryota</taxon>
        <taxon>Viridiplantae</taxon>
        <taxon>Streptophyta</taxon>
        <taxon>Embryophyta</taxon>
        <taxon>Tracheophyta</taxon>
        <taxon>Spermatophyta</taxon>
        <taxon>Magnoliopsida</taxon>
        <taxon>eudicotyledons</taxon>
        <taxon>Gunneridae</taxon>
        <taxon>Pentapetalae</taxon>
        <taxon>rosids</taxon>
        <taxon>fabids</taxon>
        <taxon>Fabales</taxon>
        <taxon>Fabaceae</taxon>
        <taxon>Papilionoideae</taxon>
        <taxon>50 kb inversion clade</taxon>
        <taxon>NPAAA clade</taxon>
        <taxon>indigoferoid/millettioid clade</taxon>
        <taxon>Phaseoleae</taxon>
        <taxon>Glycine</taxon>
        <taxon>Glycine subgen. Soja</taxon>
    </lineage>
</organism>
<dbReference type="PRINTS" id="PR00458">
    <property type="entry name" value="PEROXIDASE"/>
</dbReference>
<dbReference type="InterPro" id="IPR010255">
    <property type="entry name" value="Haem_peroxidase_sf"/>
</dbReference>
<dbReference type="PROSITE" id="PS00436">
    <property type="entry name" value="PEROXIDASE_2"/>
    <property type="match status" value="1"/>
</dbReference>
<dbReference type="GO" id="GO:0020037">
    <property type="term" value="F:heme binding"/>
    <property type="evidence" value="ECO:0007669"/>
    <property type="project" value="InterPro"/>
</dbReference>
<keyword evidence="5" id="KW-0575">Peroxidase</keyword>
<evidence type="ECO:0000256" key="16">
    <source>
        <dbReference type="SAM" id="SignalP"/>
    </source>
</evidence>
<dbReference type="Gene3D" id="1.10.420.10">
    <property type="entry name" value="Peroxidase, domain 2"/>
    <property type="match status" value="2"/>
</dbReference>
<evidence type="ECO:0000256" key="6">
    <source>
        <dbReference type="ARBA" id="ARBA00022617"/>
    </source>
</evidence>
<evidence type="ECO:0000256" key="11">
    <source>
        <dbReference type="PIRSR" id="PIRSR600823-2"/>
    </source>
</evidence>
<feature type="binding site" evidence="12">
    <location>
        <position position="78"/>
    </location>
    <ligand>
        <name>Ca(2+)</name>
        <dbReference type="ChEBI" id="CHEBI:29108"/>
        <label>1</label>
    </ligand>
</feature>
<evidence type="ECO:0000256" key="12">
    <source>
        <dbReference type="PIRSR" id="PIRSR600823-3"/>
    </source>
</evidence>
<feature type="active site" description="Proton acceptor" evidence="10">
    <location>
        <position position="63"/>
    </location>
</feature>
<evidence type="ECO:0000259" key="17">
    <source>
        <dbReference type="PROSITE" id="PS50873"/>
    </source>
</evidence>
<keyword evidence="14" id="KW-1015">Disulfide bond</keyword>
<keyword evidence="6" id="KW-0349">Heme</keyword>
<dbReference type="Pfam" id="PF00141">
    <property type="entry name" value="peroxidase"/>
    <property type="match status" value="1"/>
</dbReference>
<dbReference type="EnsemblPlants" id="KRH10520">
    <property type="protein sequence ID" value="KRH10520"/>
    <property type="gene ID" value="GLYMA_15G052800"/>
</dbReference>